<evidence type="ECO:0000256" key="2">
    <source>
        <dbReference type="ARBA" id="ARBA00022603"/>
    </source>
</evidence>
<gene>
    <name evidence="7" type="ORF">J2S37_001820</name>
</gene>
<dbReference type="Gene3D" id="3.40.50.150">
    <property type="entry name" value="Vaccinia Virus protein VP39"/>
    <property type="match status" value="1"/>
</dbReference>
<dbReference type="EC" id="2.1.1.37" evidence="1"/>
<dbReference type="PROSITE" id="PS51679">
    <property type="entry name" value="SAM_MT_C5"/>
    <property type="match status" value="1"/>
</dbReference>
<name>A0ABU2B9H3_9CORY</name>
<dbReference type="EMBL" id="JAVDYF010000001">
    <property type="protein sequence ID" value="MDR7355282.1"/>
    <property type="molecule type" value="Genomic_DNA"/>
</dbReference>
<dbReference type="Proteomes" id="UP001183619">
    <property type="component" value="Unassembled WGS sequence"/>
</dbReference>
<dbReference type="PRINTS" id="PR00105">
    <property type="entry name" value="C5METTRFRASE"/>
</dbReference>
<dbReference type="PROSITE" id="PS00094">
    <property type="entry name" value="C5_MTASE_1"/>
    <property type="match status" value="1"/>
</dbReference>
<accession>A0ABU2B9H3</accession>
<sequence>MSICGVELFAGGGGLLLGSSLAGVEHLAAVEWNHWACQTMRENAAAQHPLVSGLNVIEADIREVDWDSIIQSREVDLVTGGPPCQPFSLGGLARSSDDSRDMFPPAANVIQKLRPKAFVFENVKGLTRPSFADYLEFIKLRLTYPDIVAREDESWRDHFARLQREHTSTRSESSYNLVTTLVNAADFGVPQHRHRLFIVGFRNDIDANWAFPSQTHSGGSLALAQSTGKYWEEMEVPTSARITIRRKPVDDGLLPWVTVRQALQGLPDPRSAAGKKSSKWLDHDFKDGARSYPGHTGSPLDSPSKALKAGVHGVPGGENMILYPDGSVRYYTVREAARIQTFPDDYALHGAWTEALRQLGNAVPVHLAQIVMSSVVSHLESATSGERNLKNYTQHLKVV</sequence>
<evidence type="ECO:0000256" key="3">
    <source>
        <dbReference type="ARBA" id="ARBA00022679"/>
    </source>
</evidence>
<dbReference type="SUPFAM" id="SSF53335">
    <property type="entry name" value="S-adenosyl-L-methionine-dependent methyltransferases"/>
    <property type="match status" value="1"/>
</dbReference>
<dbReference type="PROSITE" id="PS00095">
    <property type="entry name" value="C5_MTASE_2"/>
    <property type="match status" value="1"/>
</dbReference>
<protein>
    <recommendedName>
        <fullName evidence="1">DNA (cytosine-5-)-methyltransferase</fullName>
        <ecNumber evidence="1">2.1.1.37</ecNumber>
    </recommendedName>
</protein>
<dbReference type="GO" id="GO:0003886">
    <property type="term" value="F:DNA (cytosine-5-)-methyltransferase activity"/>
    <property type="evidence" value="ECO:0007669"/>
    <property type="project" value="UniProtKB-EC"/>
</dbReference>
<dbReference type="PANTHER" id="PTHR10629">
    <property type="entry name" value="CYTOSINE-SPECIFIC METHYLTRANSFERASE"/>
    <property type="match status" value="1"/>
</dbReference>
<evidence type="ECO:0000256" key="4">
    <source>
        <dbReference type="ARBA" id="ARBA00022691"/>
    </source>
</evidence>
<proteinExistence type="inferred from homology"/>
<dbReference type="InterPro" id="IPR050390">
    <property type="entry name" value="C5-Methyltransferase"/>
</dbReference>
<keyword evidence="5" id="KW-0680">Restriction system</keyword>
<evidence type="ECO:0000256" key="6">
    <source>
        <dbReference type="PROSITE-ProRule" id="PRU01016"/>
    </source>
</evidence>
<feature type="active site" evidence="6">
    <location>
        <position position="84"/>
    </location>
</feature>
<evidence type="ECO:0000256" key="1">
    <source>
        <dbReference type="ARBA" id="ARBA00011975"/>
    </source>
</evidence>
<dbReference type="Gene3D" id="3.90.120.10">
    <property type="entry name" value="DNA Methylase, subunit A, domain 2"/>
    <property type="match status" value="1"/>
</dbReference>
<keyword evidence="4 6" id="KW-0949">S-adenosyl-L-methionine</keyword>
<dbReference type="GO" id="GO:0032259">
    <property type="term" value="P:methylation"/>
    <property type="evidence" value="ECO:0007669"/>
    <property type="project" value="UniProtKB-KW"/>
</dbReference>
<dbReference type="PANTHER" id="PTHR10629:SF52">
    <property type="entry name" value="DNA (CYTOSINE-5)-METHYLTRANSFERASE 1"/>
    <property type="match status" value="1"/>
</dbReference>
<comment type="caution">
    <text evidence="7">The sequence shown here is derived from an EMBL/GenBank/DDBJ whole genome shotgun (WGS) entry which is preliminary data.</text>
</comment>
<dbReference type="Pfam" id="PF00145">
    <property type="entry name" value="DNA_methylase"/>
    <property type="match status" value="2"/>
</dbReference>
<keyword evidence="2 6" id="KW-0489">Methyltransferase</keyword>
<keyword evidence="3 6" id="KW-0808">Transferase</keyword>
<comment type="similarity">
    <text evidence="6">Belongs to the class I-like SAM-binding methyltransferase superfamily. C5-methyltransferase family.</text>
</comment>
<evidence type="ECO:0000256" key="5">
    <source>
        <dbReference type="ARBA" id="ARBA00022747"/>
    </source>
</evidence>
<dbReference type="InterPro" id="IPR029063">
    <property type="entry name" value="SAM-dependent_MTases_sf"/>
</dbReference>
<evidence type="ECO:0000313" key="7">
    <source>
        <dbReference type="EMBL" id="MDR7355282.1"/>
    </source>
</evidence>
<evidence type="ECO:0000313" key="8">
    <source>
        <dbReference type="Proteomes" id="UP001183619"/>
    </source>
</evidence>
<reference evidence="7 8" key="1">
    <citation type="submission" date="2023-07" db="EMBL/GenBank/DDBJ databases">
        <title>Sequencing the genomes of 1000 actinobacteria strains.</title>
        <authorList>
            <person name="Klenk H.-P."/>
        </authorList>
    </citation>
    <scope>NUCLEOTIDE SEQUENCE [LARGE SCALE GENOMIC DNA]</scope>
    <source>
        <strain evidence="7 8">DSM 44508</strain>
    </source>
</reference>
<dbReference type="InterPro" id="IPR018117">
    <property type="entry name" value="C5_DNA_meth_AS"/>
</dbReference>
<dbReference type="InterPro" id="IPR031303">
    <property type="entry name" value="C5_meth_CS"/>
</dbReference>
<dbReference type="InterPro" id="IPR001525">
    <property type="entry name" value="C5_MeTfrase"/>
</dbReference>
<dbReference type="RefSeq" id="WP_277105555.1">
    <property type="nucleotide sequence ID" value="NZ_BAAAJS010000078.1"/>
</dbReference>
<organism evidence="7 8">
    <name type="scientific">Corynebacterium felinum</name>
    <dbReference type="NCBI Taxonomy" id="131318"/>
    <lineage>
        <taxon>Bacteria</taxon>
        <taxon>Bacillati</taxon>
        <taxon>Actinomycetota</taxon>
        <taxon>Actinomycetes</taxon>
        <taxon>Mycobacteriales</taxon>
        <taxon>Corynebacteriaceae</taxon>
        <taxon>Corynebacterium</taxon>
    </lineage>
</organism>
<keyword evidence="8" id="KW-1185">Reference proteome</keyword>